<reference evidence="3" key="3">
    <citation type="submission" date="2025-08" db="UniProtKB">
        <authorList>
            <consortium name="Ensembl"/>
        </authorList>
    </citation>
    <scope>IDENTIFICATION</scope>
</reference>
<reference evidence="3" key="4">
    <citation type="submission" date="2025-09" db="UniProtKB">
        <authorList>
            <consortium name="Ensembl"/>
        </authorList>
    </citation>
    <scope>IDENTIFICATION</scope>
</reference>
<reference evidence="4" key="2">
    <citation type="journal article" date="2013" name="Nat. Genet.">
        <title>The draft genomes of soft-shell turtle and green sea turtle yield insights into the development and evolution of the turtle-specific body plan.</title>
        <authorList>
            <person name="Wang Z."/>
            <person name="Pascual-Anaya J."/>
            <person name="Zadissa A."/>
            <person name="Li W."/>
            <person name="Niimura Y."/>
            <person name="Huang Z."/>
            <person name="Li C."/>
            <person name="White S."/>
            <person name="Xiong Z."/>
            <person name="Fang D."/>
            <person name="Wang B."/>
            <person name="Ming Y."/>
            <person name="Chen Y."/>
            <person name="Zheng Y."/>
            <person name="Kuraku S."/>
            <person name="Pignatelli M."/>
            <person name="Herrero J."/>
            <person name="Beal K."/>
            <person name="Nozawa M."/>
            <person name="Li Q."/>
            <person name="Wang J."/>
            <person name="Zhang H."/>
            <person name="Yu L."/>
            <person name="Shigenobu S."/>
            <person name="Wang J."/>
            <person name="Liu J."/>
            <person name="Flicek P."/>
            <person name="Searle S."/>
            <person name="Wang J."/>
            <person name="Kuratani S."/>
            <person name="Yin Y."/>
            <person name="Aken B."/>
            <person name="Zhang G."/>
            <person name="Irie N."/>
        </authorList>
    </citation>
    <scope>NUCLEOTIDE SEQUENCE [LARGE SCALE GENOMIC DNA]</scope>
    <source>
        <strain evidence="4">Daiwa-1</strain>
    </source>
</reference>
<reference evidence="4" key="1">
    <citation type="submission" date="2011-10" db="EMBL/GenBank/DDBJ databases">
        <authorList>
            <consortium name="Soft-shell Turtle Genome Consortium"/>
        </authorList>
    </citation>
    <scope>NUCLEOTIDE SEQUENCE [LARGE SCALE GENOMIC DNA]</scope>
    <source>
        <strain evidence="4">Daiwa-1</strain>
    </source>
</reference>
<dbReference type="PROSITE" id="PS00290">
    <property type="entry name" value="IG_MHC"/>
    <property type="match status" value="2"/>
</dbReference>
<evidence type="ECO:0000256" key="1">
    <source>
        <dbReference type="ARBA" id="ARBA00023319"/>
    </source>
</evidence>
<dbReference type="InterPro" id="IPR013783">
    <property type="entry name" value="Ig-like_fold"/>
</dbReference>
<dbReference type="InterPro" id="IPR003597">
    <property type="entry name" value="Ig_C1-set"/>
</dbReference>
<dbReference type="Proteomes" id="UP000007267">
    <property type="component" value="Unassembled WGS sequence"/>
</dbReference>
<dbReference type="GeneTree" id="ENSGT00940000161491"/>
<dbReference type="InterPro" id="IPR007110">
    <property type="entry name" value="Ig-like_dom"/>
</dbReference>
<dbReference type="InterPro" id="IPR036179">
    <property type="entry name" value="Ig-like_dom_sf"/>
</dbReference>
<sequence length="455" mass="50286">FVSLLSVGRSAPSVFPLVSCCSNTGNDPTGMNLACLVTDYLPSPVKILWNSGRVTKGVQDFPEMLAWNGLYTQTSLLTIPDGTQKSDSYRCDVTHTGSRQPVSKMFPQKCVIMKEPSITISKDYHEDITGNRVSVTLVCEVSGFSPEDISISWLKNNSPVLKSRYNNGPVTGSGTFSAYSILKVDQVLKYTFSTWAKSSWICRHDRCPVKMWSQISSSIMKPSLVFLLPPSLEDLYIAQNATITCVVNGMETPSSLEISWSRSNGGPLMVNSREPVPHPNGTYSAASVLRVCVEEWQSGEEFICTVKHQDIPSAEVKTIHKSLAEVSLRAPSVYVFPPHAEELALQEWATITCLASGFRPRDILVTWTRKDRPLPQEAYINIGPTREAGEEESYFIYSKLRIQASEWQKGDTYSCMVGHEGLPMTFTQQSVDKASGKPTVVNVSVVLSDTDVTCH</sequence>
<dbReference type="HOGENOM" id="CLU_030625_3_0_1"/>
<dbReference type="Ensembl" id="ENSPSIT00000018434.1">
    <property type="protein sequence ID" value="ENSPSIP00000018348.1"/>
    <property type="gene ID" value="ENSPSIG00000016278.1"/>
</dbReference>
<dbReference type="OMA" id="ISESEWF"/>
<proteinExistence type="predicted"/>
<protein>
    <recommendedName>
        <fullName evidence="2">Ig-like domain-containing protein</fullName>
    </recommendedName>
</protein>
<name>K7GDI7_PELSI</name>
<evidence type="ECO:0000313" key="4">
    <source>
        <dbReference type="Proteomes" id="UP000007267"/>
    </source>
</evidence>
<dbReference type="InterPro" id="IPR003006">
    <property type="entry name" value="Ig/MHC_CS"/>
</dbReference>
<evidence type="ECO:0000313" key="3">
    <source>
        <dbReference type="Ensembl" id="ENSPSIP00000018348.1"/>
    </source>
</evidence>
<dbReference type="STRING" id="13735.ENSPSIP00000018348"/>
<dbReference type="PANTHER" id="PTHR23411">
    <property type="entry name" value="TAPASIN"/>
    <property type="match status" value="1"/>
</dbReference>
<evidence type="ECO:0000259" key="2">
    <source>
        <dbReference type="PROSITE" id="PS50835"/>
    </source>
</evidence>
<dbReference type="PROSITE" id="PS50835">
    <property type="entry name" value="IG_LIKE"/>
    <property type="match status" value="4"/>
</dbReference>
<feature type="domain" description="Ig-like" evidence="2">
    <location>
        <begin position="116"/>
        <end position="203"/>
    </location>
</feature>
<feature type="domain" description="Ig-like" evidence="2">
    <location>
        <begin position="12"/>
        <end position="103"/>
    </location>
</feature>
<accession>K7GDI7</accession>
<dbReference type="AlphaFoldDB" id="K7GDI7"/>
<dbReference type="SUPFAM" id="SSF48726">
    <property type="entry name" value="Immunoglobulin"/>
    <property type="match status" value="4"/>
</dbReference>
<dbReference type="EMBL" id="AGCU01138044">
    <property type="status" value="NOT_ANNOTATED_CDS"/>
    <property type="molecule type" value="Genomic_DNA"/>
</dbReference>
<dbReference type="InterPro" id="IPR050380">
    <property type="entry name" value="Immune_Resp_Modulators"/>
</dbReference>
<feature type="domain" description="Ig-like" evidence="2">
    <location>
        <begin position="331"/>
        <end position="432"/>
    </location>
</feature>
<dbReference type="FunFam" id="2.60.40.10:FF:000998">
    <property type="entry name" value="Immunoglobulin heavy constant epsilon"/>
    <property type="match status" value="1"/>
</dbReference>
<dbReference type="eggNOG" id="ENOG502RXJK">
    <property type="taxonomic scope" value="Eukaryota"/>
</dbReference>
<keyword evidence="4" id="KW-1185">Reference proteome</keyword>
<dbReference type="SMART" id="SM00407">
    <property type="entry name" value="IGc1"/>
    <property type="match status" value="4"/>
</dbReference>
<dbReference type="Pfam" id="PF07654">
    <property type="entry name" value="C1-set"/>
    <property type="match status" value="4"/>
</dbReference>
<dbReference type="CDD" id="cd05768">
    <property type="entry name" value="IgC1_CH3_IgAGD_CH4_IgAEM"/>
    <property type="match status" value="1"/>
</dbReference>
<feature type="domain" description="Ig-like" evidence="2">
    <location>
        <begin position="222"/>
        <end position="324"/>
    </location>
</feature>
<dbReference type="FunFam" id="2.60.40.10:FF:000463">
    <property type="entry name" value="Immunoglobulin heavy constant gamma 1"/>
    <property type="match status" value="1"/>
</dbReference>
<organism evidence="3 4">
    <name type="scientific">Pelodiscus sinensis</name>
    <name type="common">Chinese softshell turtle</name>
    <name type="synonym">Trionyx sinensis</name>
    <dbReference type="NCBI Taxonomy" id="13735"/>
    <lineage>
        <taxon>Eukaryota</taxon>
        <taxon>Metazoa</taxon>
        <taxon>Chordata</taxon>
        <taxon>Craniata</taxon>
        <taxon>Vertebrata</taxon>
        <taxon>Euteleostomi</taxon>
        <taxon>Archelosauria</taxon>
        <taxon>Testudinata</taxon>
        <taxon>Testudines</taxon>
        <taxon>Cryptodira</taxon>
        <taxon>Trionychia</taxon>
        <taxon>Trionychidae</taxon>
        <taxon>Pelodiscus</taxon>
    </lineage>
</organism>
<keyword evidence="1" id="KW-0393">Immunoglobulin domain</keyword>
<dbReference type="Gene3D" id="2.60.40.10">
    <property type="entry name" value="Immunoglobulins"/>
    <property type="match status" value="4"/>
</dbReference>